<dbReference type="RefSeq" id="WP_182295334.1">
    <property type="nucleotide sequence ID" value="NZ_CP059851.1"/>
</dbReference>
<keyword evidence="2 5" id="KW-0808">Transferase</keyword>
<dbReference type="KEGG" id="sand:H3309_13990"/>
<name>A0A7G5IGE4_9SPHN</name>
<protein>
    <submittedName>
        <fullName evidence="5">Class I SAM-dependent methyltransferase</fullName>
    </submittedName>
</protein>
<sequence>MKRIAEQGHHAALVMGDHDDRARQDFAFTLRNHVTSHLMPANRLVFDKRAGPAHARATGTALADPKAIRAAMNADSWYRFYTSARRSSQELLWASVIPAVAANTAEPAAATLGSLTLDPHLIPPRYVDAIDIHCMPGGYTADRGDGDLAAGAVYDRGVYLYMSGLMGAYNDAVGQLAVGWLRRERPDFAPARILDIGCAVGHATLPWCDAFPSAEVHGIDVGAALLRYAHARAGSLGKAVHFTQANAESTPFPDGHFDLVTSSIVLHETSTRGLPAILRECHRVLKPGGLMLHVDQPKFDDSDPWATFLQENETWYNNEPFWRQYRRIDLAALAADCGFAPADIIEDTLVADVVRQSQNNSAIDAAKKKGFGLIAAVKR</sequence>
<accession>A0A7G5IGE4</accession>
<dbReference type="GO" id="GO:0008168">
    <property type="term" value="F:methyltransferase activity"/>
    <property type="evidence" value="ECO:0007669"/>
    <property type="project" value="UniProtKB-KW"/>
</dbReference>
<evidence type="ECO:0000256" key="3">
    <source>
        <dbReference type="ARBA" id="ARBA00022691"/>
    </source>
</evidence>
<dbReference type="EMBL" id="CP059851">
    <property type="protein sequence ID" value="QMW22436.1"/>
    <property type="molecule type" value="Genomic_DNA"/>
</dbReference>
<keyword evidence="3" id="KW-0949">S-adenosyl-L-methionine</keyword>
<dbReference type="InterPro" id="IPR029063">
    <property type="entry name" value="SAM-dependent_MTases_sf"/>
</dbReference>
<dbReference type="InterPro" id="IPR041698">
    <property type="entry name" value="Methyltransf_25"/>
</dbReference>
<dbReference type="PANTHER" id="PTHR43464:SF19">
    <property type="entry name" value="UBIQUINONE BIOSYNTHESIS O-METHYLTRANSFERASE, MITOCHONDRIAL"/>
    <property type="match status" value="1"/>
</dbReference>
<keyword evidence="6" id="KW-1185">Reference proteome</keyword>
<evidence type="ECO:0000256" key="1">
    <source>
        <dbReference type="ARBA" id="ARBA00022603"/>
    </source>
</evidence>
<dbReference type="Proteomes" id="UP000515292">
    <property type="component" value="Chromosome"/>
</dbReference>
<reference evidence="5 6" key="1">
    <citation type="submission" date="2020-07" db="EMBL/GenBank/DDBJ databases">
        <title>Complete genome sequence for Sandaracinobacter sp. M6.</title>
        <authorList>
            <person name="Tang Y."/>
            <person name="Liu Q."/>
            <person name="Guo Z."/>
            <person name="Lei P."/>
            <person name="Huang B."/>
        </authorList>
    </citation>
    <scope>NUCLEOTIDE SEQUENCE [LARGE SCALE GENOMIC DNA]</scope>
    <source>
        <strain evidence="5 6">M6</strain>
    </source>
</reference>
<dbReference type="GO" id="GO:0032259">
    <property type="term" value="P:methylation"/>
    <property type="evidence" value="ECO:0007669"/>
    <property type="project" value="UniProtKB-KW"/>
</dbReference>
<dbReference type="Pfam" id="PF13649">
    <property type="entry name" value="Methyltransf_25"/>
    <property type="match status" value="1"/>
</dbReference>
<feature type="domain" description="Methyltransferase" evidence="4">
    <location>
        <begin position="193"/>
        <end position="289"/>
    </location>
</feature>
<evidence type="ECO:0000256" key="2">
    <source>
        <dbReference type="ARBA" id="ARBA00022679"/>
    </source>
</evidence>
<proteinExistence type="predicted"/>
<evidence type="ECO:0000259" key="4">
    <source>
        <dbReference type="Pfam" id="PF13649"/>
    </source>
</evidence>
<dbReference type="CDD" id="cd02440">
    <property type="entry name" value="AdoMet_MTases"/>
    <property type="match status" value="1"/>
</dbReference>
<organism evidence="5 6">
    <name type="scientific">Sandaracinobacteroides saxicola</name>
    <dbReference type="NCBI Taxonomy" id="2759707"/>
    <lineage>
        <taxon>Bacteria</taxon>
        <taxon>Pseudomonadati</taxon>
        <taxon>Pseudomonadota</taxon>
        <taxon>Alphaproteobacteria</taxon>
        <taxon>Sphingomonadales</taxon>
        <taxon>Sphingosinicellaceae</taxon>
        <taxon>Sandaracinobacteroides</taxon>
    </lineage>
</organism>
<dbReference type="Gene3D" id="3.40.50.150">
    <property type="entry name" value="Vaccinia Virus protein VP39"/>
    <property type="match status" value="1"/>
</dbReference>
<dbReference type="AlphaFoldDB" id="A0A7G5IGE4"/>
<dbReference type="PANTHER" id="PTHR43464">
    <property type="entry name" value="METHYLTRANSFERASE"/>
    <property type="match status" value="1"/>
</dbReference>
<keyword evidence="1 5" id="KW-0489">Methyltransferase</keyword>
<dbReference type="SUPFAM" id="SSF53335">
    <property type="entry name" value="S-adenosyl-L-methionine-dependent methyltransferases"/>
    <property type="match status" value="1"/>
</dbReference>
<evidence type="ECO:0000313" key="6">
    <source>
        <dbReference type="Proteomes" id="UP000515292"/>
    </source>
</evidence>
<evidence type="ECO:0000313" key="5">
    <source>
        <dbReference type="EMBL" id="QMW22436.1"/>
    </source>
</evidence>
<gene>
    <name evidence="5" type="ORF">H3309_13990</name>
</gene>